<evidence type="ECO:0000313" key="8">
    <source>
        <dbReference type="EMBL" id="KKN43129.1"/>
    </source>
</evidence>
<feature type="domain" description="MgtC/SapB/SrpB/YhiD N-terminal" evidence="7">
    <location>
        <begin position="36"/>
        <end position="156"/>
    </location>
</feature>
<evidence type="ECO:0000256" key="6">
    <source>
        <dbReference type="SAM" id="Phobius"/>
    </source>
</evidence>
<evidence type="ECO:0000256" key="2">
    <source>
        <dbReference type="ARBA" id="ARBA00022475"/>
    </source>
</evidence>
<evidence type="ECO:0000256" key="3">
    <source>
        <dbReference type="ARBA" id="ARBA00022692"/>
    </source>
</evidence>
<dbReference type="PANTHER" id="PTHR33778:SF1">
    <property type="entry name" value="MAGNESIUM TRANSPORTER YHID-RELATED"/>
    <property type="match status" value="1"/>
</dbReference>
<dbReference type="PANTHER" id="PTHR33778">
    <property type="entry name" value="PROTEIN MGTC"/>
    <property type="match status" value="1"/>
</dbReference>
<evidence type="ECO:0000256" key="5">
    <source>
        <dbReference type="ARBA" id="ARBA00023136"/>
    </source>
</evidence>
<gene>
    <name evidence="8" type="ORF">LCGC14_0706310</name>
</gene>
<feature type="transmembrane region" description="Helical" evidence="6">
    <location>
        <begin position="61"/>
        <end position="83"/>
    </location>
</feature>
<reference evidence="8" key="1">
    <citation type="journal article" date="2015" name="Nature">
        <title>Complex archaea that bridge the gap between prokaryotes and eukaryotes.</title>
        <authorList>
            <person name="Spang A."/>
            <person name="Saw J.H."/>
            <person name="Jorgensen S.L."/>
            <person name="Zaremba-Niedzwiedzka K."/>
            <person name="Martijn J."/>
            <person name="Lind A.E."/>
            <person name="van Eijk R."/>
            <person name="Schleper C."/>
            <person name="Guy L."/>
            <person name="Ettema T.J."/>
        </authorList>
    </citation>
    <scope>NUCLEOTIDE SEQUENCE</scope>
</reference>
<protein>
    <recommendedName>
        <fullName evidence="7">MgtC/SapB/SrpB/YhiD N-terminal domain-containing protein</fullName>
    </recommendedName>
</protein>
<comment type="subcellular location">
    <subcellularLocation>
        <location evidence="1">Cell membrane</location>
        <topology evidence="1">Multi-pass membrane protein</topology>
    </subcellularLocation>
</comment>
<dbReference type="Pfam" id="PF02308">
    <property type="entry name" value="MgtC"/>
    <property type="match status" value="1"/>
</dbReference>
<sequence length="157" mass="16900">MPWLTVCLLLTKLTSTGSIMEIDLQWNEIIDNLIHLGIAYLLALPMAYDRERSNDGAGLRTFPLVAVASCGYALIAMSVLDGAEAQSKMLQGIITGIGFIGGGAILKNNKSTSGTATAASIWNMGLIGIAVAYSRYEIAILLAIINFITLRYVKKFK</sequence>
<dbReference type="AlphaFoldDB" id="A0A0F9QKY2"/>
<comment type="caution">
    <text evidence="8">The sequence shown here is derived from an EMBL/GenBank/DDBJ whole genome shotgun (WGS) entry which is preliminary data.</text>
</comment>
<name>A0A0F9QKY2_9ZZZZ</name>
<dbReference type="EMBL" id="LAZR01001533">
    <property type="protein sequence ID" value="KKN43129.1"/>
    <property type="molecule type" value="Genomic_DNA"/>
</dbReference>
<dbReference type="InterPro" id="IPR049177">
    <property type="entry name" value="MgtC_SapB_SrpB_YhiD_N"/>
</dbReference>
<keyword evidence="2" id="KW-1003">Cell membrane</keyword>
<dbReference type="PRINTS" id="PR01837">
    <property type="entry name" value="MGTCSAPBPROT"/>
</dbReference>
<keyword evidence="5 6" id="KW-0472">Membrane</keyword>
<dbReference type="InterPro" id="IPR003416">
    <property type="entry name" value="MgtC/SapB/SrpB/YhiD_fam"/>
</dbReference>
<evidence type="ECO:0000256" key="4">
    <source>
        <dbReference type="ARBA" id="ARBA00022989"/>
    </source>
</evidence>
<accession>A0A0F9QKY2</accession>
<dbReference type="GO" id="GO:0005886">
    <property type="term" value="C:plasma membrane"/>
    <property type="evidence" value="ECO:0007669"/>
    <property type="project" value="UniProtKB-SubCell"/>
</dbReference>
<keyword evidence="4 6" id="KW-1133">Transmembrane helix</keyword>
<organism evidence="8">
    <name type="scientific">marine sediment metagenome</name>
    <dbReference type="NCBI Taxonomy" id="412755"/>
    <lineage>
        <taxon>unclassified sequences</taxon>
        <taxon>metagenomes</taxon>
        <taxon>ecological metagenomes</taxon>
    </lineage>
</organism>
<feature type="transmembrane region" description="Helical" evidence="6">
    <location>
        <begin position="32"/>
        <end position="49"/>
    </location>
</feature>
<feature type="transmembrane region" description="Helical" evidence="6">
    <location>
        <begin position="89"/>
        <end position="106"/>
    </location>
</feature>
<keyword evidence="3 6" id="KW-0812">Transmembrane</keyword>
<proteinExistence type="predicted"/>
<evidence type="ECO:0000259" key="7">
    <source>
        <dbReference type="Pfam" id="PF02308"/>
    </source>
</evidence>
<evidence type="ECO:0000256" key="1">
    <source>
        <dbReference type="ARBA" id="ARBA00004651"/>
    </source>
</evidence>